<feature type="transmembrane region" description="Helical" evidence="1">
    <location>
        <begin position="85"/>
        <end position="107"/>
    </location>
</feature>
<reference evidence="2 3" key="1">
    <citation type="submission" date="2020-03" db="EMBL/GenBank/DDBJ databases">
        <title>WGS of actinomycetes isolated from Thailand.</title>
        <authorList>
            <person name="Thawai C."/>
        </authorList>
    </citation>
    <scope>NUCLEOTIDE SEQUENCE [LARGE SCALE GENOMIC DNA]</scope>
    <source>
        <strain evidence="2 3">HSS6-12</strain>
    </source>
</reference>
<keyword evidence="3" id="KW-1185">Reference proteome</keyword>
<feature type="transmembrane region" description="Helical" evidence="1">
    <location>
        <begin position="186"/>
        <end position="206"/>
    </location>
</feature>
<gene>
    <name evidence="2" type="ORF">HCJ94_12400</name>
</gene>
<evidence type="ECO:0000313" key="2">
    <source>
        <dbReference type="EMBL" id="NJP32766.1"/>
    </source>
</evidence>
<sequence>MRGGDDVLVEERLRALEERLRGPSRLKADLLTEARHGLLDAVEAYREGGLPAAEARRRAVAEFGSPAQLAPAYQAELAVGALRGLAWRVLAVAAAGIAAGDLTWRGASWSDGPRPPAGYVLLSASMDWLWLAAAVLGGLGVLVAGARRRSPVVDRLVGAGLTGLLALGALAGAALFGWSVGLWDGALTWPPMIIGAVLVGAGFLWLGRAARGWVHAAR</sequence>
<keyword evidence="1" id="KW-0472">Membrane</keyword>
<proteinExistence type="predicted"/>
<evidence type="ECO:0000313" key="3">
    <source>
        <dbReference type="Proteomes" id="UP000783871"/>
    </source>
</evidence>
<dbReference type="NCBIfam" id="NF038403">
    <property type="entry name" value="perm_prefix_1"/>
    <property type="match status" value="1"/>
</dbReference>
<dbReference type="RefSeq" id="WP_168001153.1">
    <property type="nucleotide sequence ID" value="NZ_JAATEO010000011.1"/>
</dbReference>
<feature type="transmembrane region" description="Helical" evidence="1">
    <location>
        <begin position="119"/>
        <end position="144"/>
    </location>
</feature>
<accession>A0ABX0Z9K2</accession>
<feature type="transmembrane region" description="Helical" evidence="1">
    <location>
        <begin position="156"/>
        <end position="180"/>
    </location>
</feature>
<protein>
    <submittedName>
        <fullName evidence="2">Uncharacterized protein</fullName>
    </submittedName>
</protein>
<comment type="caution">
    <text evidence="2">The sequence shown here is derived from an EMBL/GenBank/DDBJ whole genome shotgun (WGS) entry which is preliminary data.</text>
</comment>
<organism evidence="2 3">
    <name type="scientific">Micromonospora thermarum</name>
    <dbReference type="NCBI Taxonomy" id="2720024"/>
    <lineage>
        <taxon>Bacteria</taxon>
        <taxon>Bacillati</taxon>
        <taxon>Actinomycetota</taxon>
        <taxon>Actinomycetes</taxon>
        <taxon>Micromonosporales</taxon>
        <taxon>Micromonosporaceae</taxon>
        <taxon>Micromonospora</taxon>
    </lineage>
</organism>
<dbReference type="Proteomes" id="UP000783871">
    <property type="component" value="Unassembled WGS sequence"/>
</dbReference>
<keyword evidence="1" id="KW-1133">Transmembrane helix</keyword>
<name>A0ABX0Z9K2_9ACTN</name>
<dbReference type="EMBL" id="JAATEO010000011">
    <property type="protein sequence ID" value="NJP32766.1"/>
    <property type="molecule type" value="Genomic_DNA"/>
</dbReference>
<evidence type="ECO:0000256" key="1">
    <source>
        <dbReference type="SAM" id="Phobius"/>
    </source>
</evidence>
<dbReference type="InterPro" id="IPR047928">
    <property type="entry name" value="Perm_prefix_1"/>
</dbReference>
<keyword evidence="1" id="KW-0812">Transmembrane</keyword>